<evidence type="ECO:0000259" key="15">
    <source>
        <dbReference type="PROSITE" id="PS50109"/>
    </source>
</evidence>
<dbReference type="SUPFAM" id="SSF158472">
    <property type="entry name" value="HAMP domain-like"/>
    <property type="match status" value="1"/>
</dbReference>
<dbReference type="Proteomes" id="UP000189059">
    <property type="component" value="Unassembled WGS sequence"/>
</dbReference>
<organism evidence="17">
    <name type="scientific">Paenibacillus ihbetae</name>
    <dbReference type="NCBI Taxonomy" id="1870820"/>
    <lineage>
        <taxon>Bacteria</taxon>
        <taxon>Bacillati</taxon>
        <taxon>Bacillota</taxon>
        <taxon>Bacilli</taxon>
        <taxon>Bacillales</taxon>
        <taxon>Paenibacillaceae</taxon>
        <taxon>Paenibacillus</taxon>
    </lineage>
</organism>
<evidence type="ECO:0000256" key="12">
    <source>
        <dbReference type="SAM" id="Coils"/>
    </source>
</evidence>
<dbReference type="InterPro" id="IPR036890">
    <property type="entry name" value="HATPase_C_sf"/>
</dbReference>
<dbReference type="PROSITE" id="PS50109">
    <property type="entry name" value="HIS_KIN"/>
    <property type="match status" value="1"/>
</dbReference>
<feature type="transmembrane region" description="Helical" evidence="14">
    <location>
        <begin position="309"/>
        <end position="329"/>
    </location>
</feature>
<dbReference type="SUPFAM" id="SSF55874">
    <property type="entry name" value="ATPase domain of HSP90 chaperone/DNA topoisomerase II/histidine kinase"/>
    <property type="match status" value="1"/>
</dbReference>
<evidence type="ECO:0000313" key="17">
    <source>
        <dbReference type="EMBL" id="ANY71425.1"/>
    </source>
</evidence>
<dbReference type="AlphaFoldDB" id="A0A1B2DUN7"/>
<dbReference type="KEGG" id="pib:BBD41_01865"/>
<dbReference type="OrthoDB" id="2509008at2"/>
<comment type="catalytic activity">
    <reaction evidence="1">
        <text>ATP + protein L-histidine = ADP + protein N-phospho-L-histidine.</text>
        <dbReference type="EC" id="2.7.13.3"/>
    </reaction>
</comment>
<keyword evidence="14" id="KW-1133">Transmembrane helix</keyword>
<feature type="coiled-coil region" evidence="12">
    <location>
        <begin position="377"/>
        <end position="404"/>
    </location>
</feature>
<dbReference type="Pfam" id="PF06580">
    <property type="entry name" value="His_kinase"/>
    <property type="match status" value="1"/>
</dbReference>
<keyword evidence="8 17" id="KW-0418">Kinase</keyword>
<dbReference type="GO" id="GO:0005524">
    <property type="term" value="F:ATP binding"/>
    <property type="evidence" value="ECO:0007669"/>
    <property type="project" value="UniProtKB-KW"/>
</dbReference>
<dbReference type="PANTHER" id="PTHR34220:SF7">
    <property type="entry name" value="SENSOR HISTIDINE KINASE YPDA"/>
    <property type="match status" value="1"/>
</dbReference>
<evidence type="ECO:0000313" key="19">
    <source>
        <dbReference type="Proteomes" id="UP000189059"/>
    </source>
</evidence>
<evidence type="ECO:0000256" key="4">
    <source>
        <dbReference type="ARBA" id="ARBA00022475"/>
    </source>
</evidence>
<keyword evidence="14" id="KW-0812">Transmembrane</keyword>
<dbReference type="InterPro" id="IPR005467">
    <property type="entry name" value="His_kinase_dom"/>
</dbReference>
<keyword evidence="10" id="KW-0902">Two-component regulatory system</keyword>
<keyword evidence="5" id="KW-0597">Phosphoprotein</keyword>
<dbReference type="PANTHER" id="PTHR34220">
    <property type="entry name" value="SENSOR HISTIDINE KINASE YPDA"/>
    <property type="match status" value="1"/>
</dbReference>
<feature type="domain" description="HAMP" evidence="16">
    <location>
        <begin position="330"/>
        <end position="382"/>
    </location>
</feature>
<dbReference type="GO" id="GO:0005886">
    <property type="term" value="C:plasma membrane"/>
    <property type="evidence" value="ECO:0007669"/>
    <property type="project" value="UniProtKB-SubCell"/>
</dbReference>
<evidence type="ECO:0000256" key="6">
    <source>
        <dbReference type="ARBA" id="ARBA00022679"/>
    </source>
</evidence>
<feature type="region of interest" description="Disordered" evidence="13">
    <location>
        <begin position="250"/>
        <end position="269"/>
    </location>
</feature>
<keyword evidence="6" id="KW-0808">Transferase</keyword>
<evidence type="ECO:0000256" key="11">
    <source>
        <dbReference type="ARBA" id="ARBA00023136"/>
    </source>
</evidence>
<proteinExistence type="predicted"/>
<dbReference type="CDD" id="cd06225">
    <property type="entry name" value="HAMP"/>
    <property type="match status" value="1"/>
</dbReference>
<evidence type="ECO:0000256" key="5">
    <source>
        <dbReference type="ARBA" id="ARBA00022553"/>
    </source>
</evidence>
<sequence length="602" mass="68871">MRPVFRFQQLRTQLIVYITVVSLAVLAGASYFIFSFMQNMIKDQNEKLLFQQFQQLDHNISSLVSEIDRLSMLFLRDDKIQQLLYKISEKTEVEFLESKNDVQDVIADFIDNYNYIDSIYITADNLGAVGGSQTRTLVYSKEEWERSFFTSEPFHKTLERYPELIIHSGIKKSFYNPYLTGSDDGHLVSLMRGTRAIYDPLTSATLIFNIDERYLASIYATALDQEQGDMYIVDEDGKIASASRPELVGTHSTFRPPAGEEGGYGSYDDRTDDRSVQVVYYRMHEAGWYLLKEIPLSQYTDQIFVVQRMLVIVLLLSVAVIFIVSYFWLRKIIKPLHLLSTKMKDMSRGELGVTLSDIPNNELGTVIRRFNEMSLAMVELIDKNNEIQEKKRELEIEALQYQINPHFLYNTLNMIRWMAVIVKADNIVQTIVALGNILRPVFSSKDPMCLLRDELSYLENYIKIINMRFNNSISIEMDVADDLLDCLVPRFILQPLVENSITSGRKQEEYAIHIRIGAEIRDDTLHLIVSDSGAGIEPGRLEELNRQLEKGEAPLSTGGGSGIGLNNVNKRIHLYFGPGYGVRFHPRSSGAEVVVTLPIQHN</sequence>
<comment type="subcellular location">
    <subcellularLocation>
        <location evidence="2">Cell membrane</location>
        <topology evidence="2">Multi-pass membrane protein</topology>
    </subcellularLocation>
</comment>
<keyword evidence="19" id="KW-1185">Reference proteome</keyword>
<accession>A0A1B2DUN7</accession>
<evidence type="ECO:0000256" key="1">
    <source>
        <dbReference type="ARBA" id="ARBA00000085"/>
    </source>
</evidence>
<protein>
    <recommendedName>
        <fullName evidence="3">histidine kinase</fullName>
        <ecNumber evidence="3">2.7.13.3</ecNumber>
    </recommendedName>
</protein>
<evidence type="ECO:0000256" key="10">
    <source>
        <dbReference type="ARBA" id="ARBA00023012"/>
    </source>
</evidence>
<dbReference type="Pfam" id="PF02518">
    <property type="entry name" value="HATPase_c"/>
    <property type="match status" value="1"/>
</dbReference>
<keyword evidence="4" id="KW-1003">Cell membrane</keyword>
<keyword evidence="11 14" id="KW-0472">Membrane</keyword>
<dbReference type="PROSITE" id="PS50885">
    <property type="entry name" value="HAMP"/>
    <property type="match status" value="1"/>
</dbReference>
<dbReference type="EMBL" id="MRVI01000001">
    <property type="protein sequence ID" value="OOC61215.1"/>
    <property type="molecule type" value="Genomic_DNA"/>
</dbReference>
<evidence type="ECO:0000256" key="7">
    <source>
        <dbReference type="ARBA" id="ARBA00022741"/>
    </source>
</evidence>
<dbReference type="Pfam" id="PF00672">
    <property type="entry name" value="HAMP"/>
    <property type="match status" value="1"/>
</dbReference>
<dbReference type="InterPro" id="IPR004358">
    <property type="entry name" value="Sig_transdc_His_kin-like_C"/>
</dbReference>
<dbReference type="EMBL" id="CP016809">
    <property type="protein sequence ID" value="ANY71425.1"/>
    <property type="molecule type" value="Genomic_DNA"/>
</dbReference>
<dbReference type="SMART" id="SM00304">
    <property type="entry name" value="HAMP"/>
    <property type="match status" value="1"/>
</dbReference>
<reference evidence="18 19" key="2">
    <citation type="submission" date="2016-12" db="EMBL/GenBank/DDBJ databases">
        <title>Genome sequencing and description of Paenibacillus sp. nov. from high altitude lake in the Indian Trans- Himalayas.</title>
        <authorList>
            <person name="Kiran S."/>
            <person name="Swarnkar M.K."/>
            <person name="Rana A."/>
            <person name="Tewari R."/>
            <person name="Gulati A."/>
        </authorList>
    </citation>
    <scope>NUCLEOTIDE SEQUENCE [LARGE SCALE GENOMIC DNA]</scope>
    <source>
        <strain evidence="18 19">IHBB 9951</strain>
    </source>
</reference>
<evidence type="ECO:0000256" key="13">
    <source>
        <dbReference type="SAM" id="MobiDB-lite"/>
    </source>
</evidence>
<feature type="domain" description="Histidine kinase" evidence="15">
    <location>
        <begin position="492"/>
        <end position="601"/>
    </location>
</feature>
<dbReference type="Gene3D" id="6.10.340.10">
    <property type="match status" value="1"/>
</dbReference>
<evidence type="ECO:0000313" key="18">
    <source>
        <dbReference type="EMBL" id="OOC61215.1"/>
    </source>
</evidence>
<evidence type="ECO:0000256" key="14">
    <source>
        <dbReference type="SAM" id="Phobius"/>
    </source>
</evidence>
<keyword evidence="12" id="KW-0175">Coiled coil</keyword>
<keyword evidence="7" id="KW-0547">Nucleotide-binding</keyword>
<dbReference type="RefSeq" id="WP_077565780.1">
    <property type="nucleotide sequence ID" value="NZ_CP016809.1"/>
</dbReference>
<dbReference type="InterPro" id="IPR050640">
    <property type="entry name" value="Bact_2-comp_sensor_kinase"/>
</dbReference>
<name>A0A1B2DUN7_9BACL</name>
<dbReference type="InterPro" id="IPR003594">
    <property type="entry name" value="HATPase_dom"/>
</dbReference>
<evidence type="ECO:0000256" key="2">
    <source>
        <dbReference type="ARBA" id="ARBA00004651"/>
    </source>
</evidence>
<dbReference type="GO" id="GO:0000155">
    <property type="term" value="F:phosphorelay sensor kinase activity"/>
    <property type="evidence" value="ECO:0007669"/>
    <property type="project" value="InterPro"/>
</dbReference>
<dbReference type="Gene3D" id="3.30.565.10">
    <property type="entry name" value="Histidine kinase-like ATPase, C-terminal domain"/>
    <property type="match status" value="1"/>
</dbReference>
<feature type="transmembrane region" description="Helical" evidence="14">
    <location>
        <begin position="12"/>
        <end position="34"/>
    </location>
</feature>
<dbReference type="EC" id="2.7.13.3" evidence="3"/>
<keyword evidence="9" id="KW-0067">ATP-binding</keyword>
<evidence type="ECO:0000256" key="3">
    <source>
        <dbReference type="ARBA" id="ARBA00012438"/>
    </source>
</evidence>
<reference evidence="17" key="1">
    <citation type="submission" date="2016-08" db="EMBL/GenBank/DDBJ databases">
        <title>Complete Genome Seqeunce of Paenibacillus sp. nov. IHBB 9852 from high altitute lake of Indian trans-Himalayas.</title>
        <authorList>
            <person name="Kiran S."/>
            <person name="Swarnkar M.K."/>
            <person name="Rana A."/>
            <person name="Tewari R."/>
            <person name="Gulati A."/>
        </authorList>
    </citation>
    <scope>NUCLEOTIDE SEQUENCE [LARGE SCALE GENOMIC DNA]</scope>
    <source>
        <strain evidence="17">IHBB 9852</strain>
    </source>
</reference>
<dbReference type="SMART" id="SM00387">
    <property type="entry name" value="HATPase_c"/>
    <property type="match status" value="1"/>
</dbReference>
<dbReference type="InterPro" id="IPR010559">
    <property type="entry name" value="Sig_transdc_His_kin_internal"/>
</dbReference>
<evidence type="ECO:0000256" key="9">
    <source>
        <dbReference type="ARBA" id="ARBA00022840"/>
    </source>
</evidence>
<evidence type="ECO:0000256" key="8">
    <source>
        <dbReference type="ARBA" id="ARBA00022777"/>
    </source>
</evidence>
<evidence type="ECO:0000259" key="16">
    <source>
        <dbReference type="PROSITE" id="PS50885"/>
    </source>
</evidence>
<gene>
    <name evidence="18" type="ORF">BBD40_04495</name>
    <name evidence="17" type="ORF">BBD41_01865</name>
</gene>
<dbReference type="PRINTS" id="PR00344">
    <property type="entry name" value="BCTRLSENSOR"/>
</dbReference>
<dbReference type="InterPro" id="IPR003660">
    <property type="entry name" value="HAMP_dom"/>
</dbReference>